<reference evidence="2 3" key="1">
    <citation type="journal article" date="2019" name="Genome Biol. Evol.">
        <title>The Rhododendron genome and chromosomal organization provide insight into shared whole-genome duplications across the heath family (Ericaceae).</title>
        <authorList>
            <person name="Soza V.L."/>
            <person name="Lindsley D."/>
            <person name="Waalkes A."/>
            <person name="Ramage E."/>
            <person name="Patwardhan R.P."/>
            <person name="Burton J.N."/>
            <person name="Adey A."/>
            <person name="Kumar A."/>
            <person name="Qiu R."/>
            <person name="Shendure J."/>
            <person name="Hall B."/>
        </authorList>
    </citation>
    <scope>NUCLEOTIDE SEQUENCE [LARGE SCALE GENOMIC DNA]</scope>
    <source>
        <strain evidence="2">RSF 1966-606</strain>
    </source>
</reference>
<evidence type="ECO:0000313" key="3">
    <source>
        <dbReference type="Proteomes" id="UP000428333"/>
    </source>
</evidence>
<dbReference type="InterPro" id="IPR005801">
    <property type="entry name" value="ADC_synthase"/>
</dbReference>
<evidence type="ECO:0000313" key="2">
    <source>
        <dbReference type="EMBL" id="KAE9467503.1"/>
    </source>
</evidence>
<dbReference type="PANTHER" id="PTHR11236">
    <property type="entry name" value="AMINOBENZOATE/ANTHRANILATE SYNTHASE"/>
    <property type="match status" value="1"/>
</dbReference>
<dbReference type="Pfam" id="PF00425">
    <property type="entry name" value="Chorismate_bind"/>
    <property type="match status" value="1"/>
</dbReference>
<keyword evidence="3" id="KW-1185">Reference proteome</keyword>
<sequence>MFFSFSISNLNPSSISGGLAFRALHSKPKTPLVSFALNLGKYVGNFMQNPARVFRSQSRQVKAMEFIDEIEVTRRGPYSGGFGGISFSGDMDIALALMTIVFPTGVRPGTIYSYKDANKRRDWVAHLQAGASIVADSNPGDEQRECEDKTAALARAIDLAESSFVADSDPGDEQRECEEKAKTFARAIDLVESSFDADSDPGFKSFSFGGGGLGWGGLVSKPGTVDVEKFIDIERYSHVMHISSTKSQDEGHIVVDIFGGMSVSRDMDIALALRTIIFPTGLHYGKKQQREWVAHLQAGAGIVADSDPDDEQLECGSKVKALECAIDLIEVKIDGCIENVLLTGGDHRVYAVTVVKSGSSEKGIMDWILLRMVKEEEEQVLLETDPS</sequence>
<feature type="non-terminal residue" evidence="2">
    <location>
        <position position="1"/>
    </location>
</feature>
<gene>
    <name evidence="2" type="ORF">C3L33_00597</name>
</gene>
<feature type="domain" description="Chorismate-utilising enzyme C-terminal" evidence="1">
    <location>
        <begin position="62"/>
        <end position="149"/>
    </location>
</feature>
<dbReference type="SUPFAM" id="SSF56322">
    <property type="entry name" value="ADC synthase"/>
    <property type="match status" value="2"/>
</dbReference>
<name>A0A6A4M8B9_9ERIC</name>
<comment type="caution">
    <text evidence="2">The sequence shown here is derived from an EMBL/GenBank/DDBJ whole genome shotgun (WGS) entry which is preliminary data.</text>
</comment>
<dbReference type="AlphaFoldDB" id="A0A6A4M8B9"/>
<evidence type="ECO:0000259" key="1">
    <source>
        <dbReference type="Pfam" id="PF00425"/>
    </source>
</evidence>
<dbReference type="InterPro" id="IPR019999">
    <property type="entry name" value="Anth_synth_I-like"/>
</dbReference>
<dbReference type="Proteomes" id="UP000428333">
    <property type="component" value="Linkage Group LG01"/>
</dbReference>
<dbReference type="InterPro" id="IPR015890">
    <property type="entry name" value="Chorismate_C"/>
</dbReference>
<dbReference type="Gene3D" id="3.60.120.10">
    <property type="entry name" value="Anthranilate synthase"/>
    <property type="match status" value="2"/>
</dbReference>
<protein>
    <recommendedName>
        <fullName evidence="1">Chorismate-utilising enzyme C-terminal domain-containing protein</fullName>
    </recommendedName>
</protein>
<dbReference type="PRINTS" id="PR00095">
    <property type="entry name" value="ANTSNTHASEI"/>
</dbReference>
<dbReference type="EMBL" id="QEFC01000026">
    <property type="protein sequence ID" value="KAE9467503.1"/>
    <property type="molecule type" value="Genomic_DNA"/>
</dbReference>
<organism evidence="2 3">
    <name type="scientific">Rhododendron williamsianum</name>
    <dbReference type="NCBI Taxonomy" id="262921"/>
    <lineage>
        <taxon>Eukaryota</taxon>
        <taxon>Viridiplantae</taxon>
        <taxon>Streptophyta</taxon>
        <taxon>Embryophyta</taxon>
        <taxon>Tracheophyta</taxon>
        <taxon>Spermatophyta</taxon>
        <taxon>Magnoliopsida</taxon>
        <taxon>eudicotyledons</taxon>
        <taxon>Gunneridae</taxon>
        <taxon>Pentapetalae</taxon>
        <taxon>asterids</taxon>
        <taxon>Ericales</taxon>
        <taxon>Ericaceae</taxon>
        <taxon>Ericoideae</taxon>
        <taxon>Rhodoreae</taxon>
        <taxon>Rhododendron</taxon>
    </lineage>
</organism>
<proteinExistence type="predicted"/>
<dbReference type="OrthoDB" id="1865897at2759"/>
<accession>A0A6A4M8B9</accession>
<dbReference type="GO" id="GO:0000162">
    <property type="term" value="P:L-tryptophan biosynthetic process"/>
    <property type="evidence" value="ECO:0007669"/>
    <property type="project" value="TreeGrafter"/>
</dbReference>
<dbReference type="PANTHER" id="PTHR11236:SF9">
    <property type="entry name" value="ANTHRANILATE SYNTHASE COMPONENT 1"/>
    <property type="match status" value="1"/>
</dbReference>